<evidence type="ECO:0000256" key="4">
    <source>
        <dbReference type="ARBA" id="ARBA00022679"/>
    </source>
</evidence>
<dbReference type="GO" id="GO:0005886">
    <property type="term" value="C:plasma membrane"/>
    <property type="evidence" value="ECO:0007669"/>
    <property type="project" value="UniProtKB-SubCell"/>
</dbReference>
<feature type="compositionally biased region" description="Polar residues" evidence="8">
    <location>
        <begin position="7"/>
        <end position="23"/>
    </location>
</feature>
<evidence type="ECO:0000256" key="1">
    <source>
        <dbReference type="ARBA" id="ARBA00004236"/>
    </source>
</evidence>
<gene>
    <name evidence="11" type="ORF">ENN51_01145</name>
</gene>
<protein>
    <submittedName>
        <fullName evidence="11">Sugar transferase</fullName>
    </submittedName>
</protein>
<comment type="subcellular location">
    <subcellularLocation>
        <location evidence="1">Cell membrane</location>
    </subcellularLocation>
</comment>
<dbReference type="AlphaFoldDB" id="A0A7V0T480"/>
<feature type="region of interest" description="Disordered" evidence="8">
    <location>
        <begin position="1"/>
        <end position="35"/>
    </location>
</feature>
<dbReference type="PANTHER" id="PTHR30576">
    <property type="entry name" value="COLANIC BIOSYNTHESIS UDP-GLUCOSE LIPID CARRIER TRANSFERASE"/>
    <property type="match status" value="1"/>
</dbReference>
<feature type="transmembrane region" description="Helical" evidence="9">
    <location>
        <begin position="70"/>
        <end position="89"/>
    </location>
</feature>
<organism evidence="11">
    <name type="scientific">candidate division WOR-3 bacterium</name>
    <dbReference type="NCBI Taxonomy" id="2052148"/>
    <lineage>
        <taxon>Bacteria</taxon>
        <taxon>Bacteria division WOR-3</taxon>
    </lineage>
</organism>
<evidence type="ECO:0000256" key="5">
    <source>
        <dbReference type="ARBA" id="ARBA00022692"/>
    </source>
</evidence>
<accession>A0A7V0T480</accession>
<keyword evidence="4 11" id="KW-0808">Transferase</keyword>
<name>A0A7V0T480_UNCW3</name>
<feature type="transmembrane region" description="Helical" evidence="9">
    <location>
        <begin position="131"/>
        <end position="152"/>
    </location>
</feature>
<evidence type="ECO:0000256" key="2">
    <source>
        <dbReference type="ARBA" id="ARBA00006464"/>
    </source>
</evidence>
<evidence type="ECO:0000313" key="11">
    <source>
        <dbReference type="EMBL" id="HDQ98882.1"/>
    </source>
</evidence>
<keyword evidence="5 9" id="KW-0812">Transmembrane</keyword>
<feature type="transmembrane region" description="Helical" evidence="9">
    <location>
        <begin position="269"/>
        <end position="293"/>
    </location>
</feature>
<comment type="similarity">
    <text evidence="2">Belongs to the bacterial sugar transferase family.</text>
</comment>
<comment type="caution">
    <text evidence="11">The sequence shown here is derived from an EMBL/GenBank/DDBJ whole genome shotgun (WGS) entry which is preliminary data.</text>
</comment>
<sequence length="464" mass="53117">MSERQADGQTPPANGSTRASETTAPPIPGSEPLAGQSLRRSDHVVIPVELLFLLLTLAILRVLLAPGSKALTTVLVLWALLTFTSYLAGEFETPVRLNFGLTLRTQAAFALAYVGYSGLPVVWPWCESLTVRFWLVLWVYLNLFAPLLGLLVRRMIRQQALFVTDTHRDRVRLLNWWGFDCREIVATDRLADWLKRESHRTGEIPDYSIIVVDVSDHRVEHEVNSLAREYFVDFIGVSSFTMTGYLLGPHPHLIEPHHLRGTLRRLKRLIDLGCSTIALVLFAPLFIAVALLIKLDSRGPVFYRHRRLGRHMKEFWLLKFRTMHPDADARLKELLAANPDLDRQFRATYKLKNDPRITRLGRILRKTSIDELPQFFNIIAGQMSVVGPRPIVKDEVRYYEGHSLLLFRVLPGATGLWQVSGRSETGYDQRVALDTRYVREWNLLWDLKILLTTIPAVLRRRGAY</sequence>
<keyword evidence="6 9" id="KW-1133">Transmembrane helix</keyword>
<evidence type="ECO:0000259" key="10">
    <source>
        <dbReference type="Pfam" id="PF02397"/>
    </source>
</evidence>
<evidence type="ECO:0000256" key="8">
    <source>
        <dbReference type="SAM" id="MobiDB-lite"/>
    </source>
</evidence>
<keyword evidence="3" id="KW-1003">Cell membrane</keyword>
<keyword evidence="7 9" id="KW-0472">Membrane</keyword>
<evidence type="ECO:0000256" key="7">
    <source>
        <dbReference type="ARBA" id="ARBA00023136"/>
    </source>
</evidence>
<dbReference type="InterPro" id="IPR003362">
    <property type="entry name" value="Bact_transf"/>
</dbReference>
<dbReference type="Proteomes" id="UP000885672">
    <property type="component" value="Unassembled WGS sequence"/>
</dbReference>
<evidence type="ECO:0000256" key="6">
    <source>
        <dbReference type="ARBA" id="ARBA00022989"/>
    </source>
</evidence>
<dbReference type="Pfam" id="PF02397">
    <property type="entry name" value="Bac_transf"/>
    <property type="match status" value="1"/>
</dbReference>
<dbReference type="GO" id="GO:0016780">
    <property type="term" value="F:phosphotransferase activity, for other substituted phosphate groups"/>
    <property type="evidence" value="ECO:0007669"/>
    <property type="project" value="TreeGrafter"/>
</dbReference>
<dbReference type="PANTHER" id="PTHR30576:SF4">
    <property type="entry name" value="UNDECAPRENYL-PHOSPHATE GALACTOSE PHOSPHOTRANSFERASE"/>
    <property type="match status" value="1"/>
</dbReference>
<evidence type="ECO:0000256" key="3">
    <source>
        <dbReference type="ARBA" id="ARBA00022475"/>
    </source>
</evidence>
<feature type="transmembrane region" description="Helical" evidence="9">
    <location>
        <begin position="101"/>
        <end position="119"/>
    </location>
</feature>
<proteinExistence type="inferred from homology"/>
<reference evidence="11" key="1">
    <citation type="journal article" date="2020" name="mSystems">
        <title>Genome- and Community-Level Interaction Insights into Carbon Utilization and Element Cycling Functions of Hydrothermarchaeota in Hydrothermal Sediment.</title>
        <authorList>
            <person name="Zhou Z."/>
            <person name="Liu Y."/>
            <person name="Xu W."/>
            <person name="Pan J."/>
            <person name="Luo Z.H."/>
            <person name="Li M."/>
        </authorList>
    </citation>
    <scope>NUCLEOTIDE SEQUENCE [LARGE SCALE GENOMIC DNA]</scope>
    <source>
        <strain evidence="11">SpSt-1182</strain>
    </source>
</reference>
<evidence type="ECO:0000256" key="9">
    <source>
        <dbReference type="SAM" id="Phobius"/>
    </source>
</evidence>
<feature type="transmembrane region" description="Helical" evidence="9">
    <location>
        <begin position="44"/>
        <end position="64"/>
    </location>
</feature>
<feature type="domain" description="Bacterial sugar transferase" evidence="10">
    <location>
        <begin position="267"/>
        <end position="458"/>
    </location>
</feature>
<dbReference type="EMBL" id="DSBX01000041">
    <property type="protein sequence ID" value="HDQ98882.1"/>
    <property type="molecule type" value="Genomic_DNA"/>
</dbReference>